<dbReference type="EMBL" id="JAPMOS010000029">
    <property type="protein sequence ID" value="KAJ4458399.1"/>
    <property type="molecule type" value="Genomic_DNA"/>
</dbReference>
<feature type="compositionally biased region" description="Low complexity" evidence="1">
    <location>
        <begin position="189"/>
        <end position="204"/>
    </location>
</feature>
<evidence type="ECO:0000313" key="2">
    <source>
        <dbReference type="EMBL" id="KAJ4458399.1"/>
    </source>
</evidence>
<comment type="caution">
    <text evidence="2">The sequence shown here is derived from an EMBL/GenBank/DDBJ whole genome shotgun (WGS) entry which is preliminary data.</text>
</comment>
<name>A0ABQ8UGM3_9EUKA</name>
<sequence>MDRFWKQIKPPEMGRRSSRKTAAASRVGGAACGFDRNVDPLIVWKTPPEMAGFWWAESPWRVLSGIELRTLAPRRIPPKQAALGADPVDSPRPSPEATPRSPRRVSSATRGHSGEPTAVVGATGEPPAELGGAVCGFDRNVDPLIVWKTPSEMAELRTLAPRRIPPKQAAPEADPRPPPPRPRLRTRRPSPTLAPTHAPTHAPTLAMTLALTLAPTLDDPCPSK</sequence>
<protein>
    <submittedName>
        <fullName evidence="2">Uncharacterized protein</fullName>
    </submittedName>
</protein>
<evidence type="ECO:0000313" key="3">
    <source>
        <dbReference type="Proteomes" id="UP001141327"/>
    </source>
</evidence>
<feature type="region of interest" description="Disordered" evidence="1">
    <location>
        <begin position="77"/>
        <end position="126"/>
    </location>
</feature>
<reference evidence="2" key="1">
    <citation type="journal article" date="2022" name="bioRxiv">
        <title>Genomics of Preaxostyla Flagellates Illuminates Evolutionary Transitions and the Path Towards Mitochondrial Loss.</title>
        <authorList>
            <person name="Novak L.V.F."/>
            <person name="Treitli S.C."/>
            <person name="Pyrih J."/>
            <person name="Halakuc P."/>
            <person name="Pipaliya S.V."/>
            <person name="Vacek V."/>
            <person name="Brzon O."/>
            <person name="Soukal P."/>
            <person name="Eme L."/>
            <person name="Dacks J.B."/>
            <person name="Karnkowska A."/>
            <person name="Elias M."/>
            <person name="Hampl V."/>
        </authorList>
    </citation>
    <scope>NUCLEOTIDE SEQUENCE</scope>
    <source>
        <strain evidence="2">RCP-MX</strain>
    </source>
</reference>
<dbReference type="Proteomes" id="UP001141327">
    <property type="component" value="Unassembled WGS sequence"/>
</dbReference>
<feature type="region of interest" description="Disordered" evidence="1">
    <location>
        <begin position="1"/>
        <end position="23"/>
    </location>
</feature>
<organism evidence="2 3">
    <name type="scientific">Paratrimastix pyriformis</name>
    <dbReference type="NCBI Taxonomy" id="342808"/>
    <lineage>
        <taxon>Eukaryota</taxon>
        <taxon>Metamonada</taxon>
        <taxon>Preaxostyla</taxon>
        <taxon>Paratrimastigidae</taxon>
        <taxon>Paratrimastix</taxon>
    </lineage>
</organism>
<keyword evidence="3" id="KW-1185">Reference proteome</keyword>
<proteinExistence type="predicted"/>
<feature type="region of interest" description="Disordered" evidence="1">
    <location>
        <begin position="159"/>
        <end position="204"/>
    </location>
</feature>
<evidence type="ECO:0000256" key="1">
    <source>
        <dbReference type="SAM" id="MobiDB-lite"/>
    </source>
</evidence>
<gene>
    <name evidence="2" type="ORF">PAPYR_5782</name>
</gene>
<accession>A0ABQ8UGM3</accession>